<dbReference type="SUPFAM" id="SSF54695">
    <property type="entry name" value="POZ domain"/>
    <property type="match status" value="2"/>
</dbReference>
<proteinExistence type="predicted"/>
<dbReference type="InterPro" id="IPR011333">
    <property type="entry name" value="SKP1/BTB/POZ_sf"/>
</dbReference>
<feature type="domain" description="BTB" evidence="1">
    <location>
        <begin position="221"/>
        <end position="279"/>
    </location>
</feature>
<dbReference type="OrthoDB" id="3644790at2759"/>
<evidence type="ECO:0000313" key="3">
    <source>
        <dbReference type="Proteomes" id="UP000237631"/>
    </source>
</evidence>
<name>A0A2S6C298_9PEZI</name>
<dbReference type="EMBL" id="PNEN01000575">
    <property type="protein sequence ID" value="PPJ53826.1"/>
    <property type="molecule type" value="Genomic_DNA"/>
</dbReference>
<protein>
    <recommendedName>
        <fullName evidence="1">BTB domain-containing protein</fullName>
    </recommendedName>
</protein>
<gene>
    <name evidence="2" type="ORF">CBER1_03281</name>
</gene>
<dbReference type="Gene3D" id="3.30.710.10">
    <property type="entry name" value="Potassium Channel Kv1.1, Chain A"/>
    <property type="match status" value="2"/>
</dbReference>
<evidence type="ECO:0000259" key="1">
    <source>
        <dbReference type="PROSITE" id="PS50097"/>
    </source>
</evidence>
<comment type="caution">
    <text evidence="2">The sequence shown here is derived from an EMBL/GenBank/DDBJ whole genome shotgun (WGS) entry which is preliminary data.</text>
</comment>
<dbReference type="InterPro" id="IPR000210">
    <property type="entry name" value="BTB/POZ_dom"/>
</dbReference>
<dbReference type="CDD" id="cd18186">
    <property type="entry name" value="BTB_POZ_ZBTB_KLHL-like"/>
    <property type="match status" value="2"/>
</dbReference>
<dbReference type="AlphaFoldDB" id="A0A2S6C298"/>
<dbReference type="Proteomes" id="UP000237631">
    <property type="component" value="Unassembled WGS sequence"/>
</dbReference>
<dbReference type="STRING" id="357750.A0A2S6C298"/>
<sequence>MSSTRYHAHNVKVGEDKIAEMPTNLEHLFDAVHKSIVCTACPFLRAACSGDWKEAQTGVINLPETEYIVRAMLAYCYGLFSIGDFEQDCEKHDELYQLPALKALIDKYMRTHMDIIEQDEIAAVALWAYEEDRRQVLGPQLTRAIIRQLAWEIGSLVDNSLWPNIQSCPELLTDVFRFVAQGSSRVCEDYELPNPDYLCVDPEDRFASESDADMFDNCQWSDLKAKTATHTFEVHKSVVCPASPFFEAACSKDWKEARTGVIELSEPEHIVRALLEWCYGLFFENDFKIDIGKEDLMLSYCKLLVAADKYELPDLKSRAIKSSNGCYGGSEWTELTTCAIWLYEGDRRNAVGSPLLREIIRQLAVDFEPILNGDDWPRIQSCPELTTDLVRFVAQRSSRLCNPRGLENPAHLLAASGHSLDSDTEE</sequence>
<keyword evidence="3" id="KW-1185">Reference proteome</keyword>
<organism evidence="2 3">
    <name type="scientific">Cercospora berteroae</name>
    <dbReference type="NCBI Taxonomy" id="357750"/>
    <lineage>
        <taxon>Eukaryota</taxon>
        <taxon>Fungi</taxon>
        <taxon>Dikarya</taxon>
        <taxon>Ascomycota</taxon>
        <taxon>Pezizomycotina</taxon>
        <taxon>Dothideomycetes</taxon>
        <taxon>Dothideomycetidae</taxon>
        <taxon>Mycosphaerellales</taxon>
        <taxon>Mycosphaerellaceae</taxon>
        <taxon>Cercospora</taxon>
    </lineage>
</organism>
<dbReference type="PANTHER" id="PTHR47843:SF5">
    <property type="entry name" value="BTB_POZ DOMAIN PROTEIN"/>
    <property type="match status" value="1"/>
</dbReference>
<accession>A0A2S6C298</accession>
<evidence type="ECO:0000313" key="2">
    <source>
        <dbReference type="EMBL" id="PPJ53826.1"/>
    </source>
</evidence>
<dbReference type="PROSITE" id="PS50097">
    <property type="entry name" value="BTB"/>
    <property type="match status" value="1"/>
</dbReference>
<reference evidence="3" key="1">
    <citation type="journal article" date="2017" name="bioRxiv">
        <title>Conservation of a gene cluster reveals novel cercosporin biosynthetic mechanisms and extends production to the genus Colletotrichum.</title>
        <authorList>
            <person name="de Jonge R."/>
            <person name="Ebert M.K."/>
            <person name="Huitt-Roehl C.R."/>
            <person name="Pal P."/>
            <person name="Suttle J.C."/>
            <person name="Spanner R.E."/>
            <person name="Neubauer J.D."/>
            <person name="Jurick W.M.II."/>
            <person name="Stott K.A."/>
            <person name="Secor G.A."/>
            <person name="Thomma B.P.H.J."/>
            <person name="Van de Peer Y."/>
            <person name="Townsend C.A."/>
            <person name="Bolton M.D."/>
        </authorList>
    </citation>
    <scope>NUCLEOTIDE SEQUENCE [LARGE SCALE GENOMIC DNA]</scope>
    <source>
        <strain evidence="3">CBS538.71</strain>
    </source>
</reference>
<dbReference type="PANTHER" id="PTHR47843">
    <property type="entry name" value="BTB DOMAIN-CONTAINING PROTEIN-RELATED"/>
    <property type="match status" value="1"/>
</dbReference>
<dbReference type="Pfam" id="PF00651">
    <property type="entry name" value="BTB"/>
    <property type="match status" value="1"/>
</dbReference>